<sequence length="777" mass="84063">MTREEPDGFGELLRRLRTGAGFSQEELAHAAGVSVRAVANMERGRTRGPQRRTVQALATALRLPPEQAAELEASAALGRPRRIRAASAENPGPGPVVPGCLPLPRDTRDFTARAPALATLRRLAAPLEYGQAPEHTVAAVAVVSGAPGLGKTAFAVHCAHQLAPRFPDGQFYLDLRGMDPEPIRPADALAQLLSALGVTGGALPPGAEDRSGLFRSLTASRRLLLVLDNAADEEQVRLLLPASGPSLTLLTSRSALAGLEGVHRVALPLLRREEAVKLLSRVVGAERAAREPLAARDLADLCGRLPLALRIAGQRLAARPHESLAKLAAQLRREERRLDTLQAGDLRVRAAFALSYRQLDPTARLVLRRCALAADPGRGVSPETAALLAGVPAGEASRRLDELCDRGLLQSDPVAERFRFHDLLALFAAERLAAEDDLDDREAAVDRTARWMLARATAAALHFDAEQHGTPAGDPDPATAPRGRAHARAWLEAERAQWLAALHHAAAAGRHREVLDAAEAMHWFSDLTQHWEQWVDVFRYAVEAARRLGSVREEATHLNYLAWAYNICAHDHRAALDSARSALAVARACGDRLQTGWALGYGAGALRRLGRTDEAVAWLRESVDCLRESTSSKGRLAEVTALNTLGDTLRGRGDAEEALVHHTRALEICRKGIPGQSTELLAIYRALTDRHLGNDYAALGRWREAEAPMRHALETFDSSHIPAWSGPTRLELGYVLHHLGRIEEAQEAVAGALRTLTAHHHPRQTEAAAELAALETA</sequence>
<dbReference type="Gene3D" id="1.10.260.40">
    <property type="entry name" value="lambda repressor-like DNA-binding domains"/>
    <property type="match status" value="1"/>
</dbReference>
<dbReference type="SUPFAM" id="SSF48452">
    <property type="entry name" value="TPR-like"/>
    <property type="match status" value="1"/>
</dbReference>
<comment type="caution">
    <text evidence="2">The sequence shown here is derived from an EMBL/GenBank/DDBJ whole genome shotgun (WGS) entry which is preliminary data.</text>
</comment>
<dbReference type="AlphaFoldDB" id="A0A4Z0HIY4"/>
<dbReference type="Proteomes" id="UP000297948">
    <property type="component" value="Unassembled WGS sequence"/>
</dbReference>
<dbReference type="Gene3D" id="3.40.50.300">
    <property type="entry name" value="P-loop containing nucleotide triphosphate hydrolases"/>
    <property type="match status" value="1"/>
</dbReference>
<dbReference type="SUPFAM" id="SSF52540">
    <property type="entry name" value="P-loop containing nucleoside triphosphate hydrolases"/>
    <property type="match status" value="1"/>
</dbReference>
<dbReference type="GO" id="GO:0043531">
    <property type="term" value="F:ADP binding"/>
    <property type="evidence" value="ECO:0007669"/>
    <property type="project" value="InterPro"/>
</dbReference>
<dbReference type="PROSITE" id="PS50943">
    <property type="entry name" value="HTH_CROC1"/>
    <property type="match status" value="1"/>
</dbReference>
<dbReference type="SUPFAM" id="SSF47413">
    <property type="entry name" value="lambda repressor-like DNA-binding domains"/>
    <property type="match status" value="1"/>
</dbReference>
<dbReference type="CDD" id="cd00093">
    <property type="entry name" value="HTH_XRE"/>
    <property type="match status" value="1"/>
</dbReference>
<dbReference type="RefSeq" id="WP_135336786.1">
    <property type="nucleotide sequence ID" value="NZ_JBHLTX010000013.1"/>
</dbReference>
<gene>
    <name evidence="2" type="ORF">E4099_00090</name>
</gene>
<protein>
    <submittedName>
        <fullName evidence="2">Helix-turn-helix domain-containing protein</fullName>
    </submittedName>
</protein>
<evidence type="ECO:0000259" key="1">
    <source>
        <dbReference type="PROSITE" id="PS50943"/>
    </source>
</evidence>
<dbReference type="Pfam" id="PF13560">
    <property type="entry name" value="HTH_31"/>
    <property type="match status" value="1"/>
</dbReference>
<dbReference type="PRINTS" id="PR00364">
    <property type="entry name" value="DISEASERSIST"/>
</dbReference>
<dbReference type="EMBL" id="SRID01000001">
    <property type="protein sequence ID" value="TGB19590.1"/>
    <property type="molecule type" value="Genomic_DNA"/>
</dbReference>
<dbReference type="PANTHER" id="PTHR47691">
    <property type="entry name" value="REGULATOR-RELATED"/>
    <property type="match status" value="1"/>
</dbReference>
<dbReference type="GO" id="GO:0003677">
    <property type="term" value="F:DNA binding"/>
    <property type="evidence" value="ECO:0007669"/>
    <property type="project" value="InterPro"/>
</dbReference>
<evidence type="ECO:0000313" key="2">
    <source>
        <dbReference type="EMBL" id="TGB19590.1"/>
    </source>
</evidence>
<dbReference type="Gene3D" id="1.10.8.430">
    <property type="entry name" value="Helical domain of apoptotic protease-activating factors"/>
    <property type="match status" value="1"/>
</dbReference>
<dbReference type="InterPro" id="IPR042197">
    <property type="entry name" value="Apaf_helical"/>
</dbReference>
<evidence type="ECO:0000313" key="3">
    <source>
        <dbReference type="Proteomes" id="UP000297948"/>
    </source>
</evidence>
<dbReference type="InterPro" id="IPR010982">
    <property type="entry name" value="Lambda_DNA-bd_dom_sf"/>
</dbReference>
<dbReference type="Gene3D" id="1.25.40.10">
    <property type="entry name" value="Tetratricopeptide repeat domain"/>
    <property type="match status" value="2"/>
</dbReference>
<dbReference type="InterPro" id="IPR001387">
    <property type="entry name" value="Cro/C1-type_HTH"/>
</dbReference>
<keyword evidence="3" id="KW-1185">Reference proteome</keyword>
<dbReference type="InterPro" id="IPR011990">
    <property type="entry name" value="TPR-like_helical_dom_sf"/>
</dbReference>
<proteinExistence type="predicted"/>
<dbReference type="PANTHER" id="PTHR47691:SF3">
    <property type="entry name" value="HTH-TYPE TRANSCRIPTIONAL REGULATOR RV0890C-RELATED"/>
    <property type="match status" value="1"/>
</dbReference>
<organism evidence="2 3">
    <name type="scientific">Streptomyces palmae</name>
    <dbReference type="NCBI Taxonomy" id="1701085"/>
    <lineage>
        <taxon>Bacteria</taxon>
        <taxon>Bacillati</taxon>
        <taxon>Actinomycetota</taxon>
        <taxon>Actinomycetes</taxon>
        <taxon>Kitasatosporales</taxon>
        <taxon>Streptomycetaceae</taxon>
        <taxon>Streptomyces</taxon>
    </lineage>
</organism>
<dbReference type="Pfam" id="PF13374">
    <property type="entry name" value="TPR_10"/>
    <property type="match status" value="1"/>
</dbReference>
<name>A0A4Z0HIY4_9ACTN</name>
<dbReference type="InterPro" id="IPR027417">
    <property type="entry name" value="P-loop_NTPase"/>
</dbReference>
<dbReference type="Pfam" id="PF13424">
    <property type="entry name" value="TPR_12"/>
    <property type="match status" value="1"/>
</dbReference>
<dbReference type="SMART" id="SM00530">
    <property type="entry name" value="HTH_XRE"/>
    <property type="match status" value="1"/>
</dbReference>
<accession>A0A4Z0HIY4</accession>
<feature type="domain" description="HTH cro/C1-type" evidence="1">
    <location>
        <begin position="13"/>
        <end position="68"/>
    </location>
</feature>
<reference evidence="2 3" key="1">
    <citation type="submission" date="2019-03" db="EMBL/GenBank/DDBJ databases">
        <authorList>
            <person name="Gonzalez-Pimentel J.L."/>
        </authorList>
    </citation>
    <scope>NUCLEOTIDE SEQUENCE [LARGE SCALE GENOMIC DNA]</scope>
    <source>
        <strain evidence="2 3">JCM 31289</strain>
    </source>
</reference>
<dbReference type="OrthoDB" id="7628974at2"/>